<accession>H0QXP8</accession>
<keyword evidence="4" id="KW-1185">Reference proteome</keyword>
<dbReference type="InterPro" id="IPR000468">
    <property type="entry name" value="Barstar"/>
</dbReference>
<dbReference type="OrthoDB" id="5184890at2"/>
<dbReference type="InterPro" id="IPR035905">
    <property type="entry name" value="Barstar-like_sf"/>
</dbReference>
<evidence type="ECO:0000259" key="2">
    <source>
        <dbReference type="Pfam" id="PF01337"/>
    </source>
</evidence>
<reference evidence="3 4" key="1">
    <citation type="submission" date="2011-12" db="EMBL/GenBank/DDBJ databases">
        <title>Whole genome shotgun sequence of Gordonia effusa NBRC 100432.</title>
        <authorList>
            <person name="Yoshida I."/>
            <person name="Takarada H."/>
            <person name="Hosoyama A."/>
            <person name="Tsuchikane K."/>
            <person name="Katsumata H."/>
            <person name="Yamazaki S."/>
            <person name="Fujita N."/>
        </authorList>
    </citation>
    <scope>NUCLEOTIDE SEQUENCE [LARGE SCALE GENOMIC DNA]</scope>
    <source>
        <strain evidence="3 4">NBRC 100432</strain>
    </source>
</reference>
<feature type="domain" description="Barstar (barnase inhibitor)" evidence="2">
    <location>
        <begin position="36"/>
        <end position="118"/>
    </location>
</feature>
<dbReference type="Gene3D" id="3.30.370.10">
    <property type="entry name" value="Barstar-like"/>
    <property type="match status" value="1"/>
</dbReference>
<proteinExistence type="inferred from homology"/>
<sequence length="154" mass="16985">MSRTATFAEFLANAQRSDDVVALRSDSNAAALSVAPRHVDGAAMPGLAGVYSEFARAWEFPDYFGANKDAFDDCMRDLSGSELVTEIRSAQKLLIDEPRQLRWFANSLAFYAEHYRRASPAATFAVVLTVPATDLAAVRRRWQNVDVTPILLGE</sequence>
<dbReference type="SUPFAM" id="SSF52038">
    <property type="entry name" value="Barstar-related"/>
    <property type="match status" value="1"/>
</dbReference>
<evidence type="ECO:0000313" key="3">
    <source>
        <dbReference type="EMBL" id="GAB17599.1"/>
    </source>
</evidence>
<comment type="similarity">
    <text evidence="1">Belongs to the barstar family.</text>
</comment>
<dbReference type="STRING" id="1077974.GOEFS_036_00380"/>
<dbReference type="Proteomes" id="UP000035034">
    <property type="component" value="Unassembled WGS sequence"/>
</dbReference>
<dbReference type="eggNOG" id="COG2732">
    <property type="taxonomic scope" value="Bacteria"/>
</dbReference>
<evidence type="ECO:0000256" key="1">
    <source>
        <dbReference type="ARBA" id="ARBA00006845"/>
    </source>
</evidence>
<protein>
    <recommendedName>
        <fullName evidence="2">Barstar (barnase inhibitor) domain-containing protein</fullName>
    </recommendedName>
</protein>
<dbReference type="RefSeq" id="WP_007316937.1">
    <property type="nucleotide sequence ID" value="NZ_BAEH01000036.1"/>
</dbReference>
<gene>
    <name evidence="3" type="ORF">GOEFS_036_00380</name>
</gene>
<organism evidence="3 4">
    <name type="scientific">Gordonia effusa NBRC 100432</name>
    <dbReference type="NCBI Taxonomy" id="1077974"/>
    <lineage>
        <taxon>Bacteria</taxon>
        <taxon>Bacillati</taxon>
        <taxon>Actinomycetota</taxon>
        <taxon>Actinomycetes</taxon>
        <taxon>Mycobacteriales</taxon>
        <taxon>Gordoniaceae</taxon>
        <taxon>Gordonia</taxon>
    </lineage>
</organism>
<name>H0QXP8_9ACTN</name>
<dbReference type="Pfam" id="PF01337">
    <property type="entry name" value="Barstar"/>
    <property type="match status" value="1"/>
</dbReference>
<dbReference type="EMBL" id="BAEH01000036">
    <property type="protein sequence ID" value="GAB17599.1"/>
    <property type="molecule type" value="Genomic_DNA"/>
</dbReference>
<evidence type="ECO:0000313" key="4">
    <source>
        <dbReference type="Proteomes" id="UP000035034"/>
    </source>
</evidence>
<dbReference type="AlphaFoldDB" id="H0QXP8"/>
<comment type="caution">
    <text evidence="3">The sequence shown here is derived from an EMBL/GenBank/DDBJ whole genome shotgun (WGS) entry which is preliminary data.</text>
</comment>